<dbReference type="Pfam" id="PF00314">
    <property type="entry name" value="Thaumatin"/>
    <property type="match status" value="1"/>
</dbReference>
<name>A0A392QDV1_9FABA</name>
<dbReference type="InterPro" id="IPR001938">
    <property type="entry name" value="Thaumatin"/>
</dbReference>
<evidence type="ECO:0000313" key="3">
    <source>
        <dbReference type="EMBL" id="MCI21686.1"/>
    </source>
</evidence>
<sequence length="164" mass="17526">MPYSWSGHLWGRTHCSNDSNGRFSCLTGDCASSTMECDSGNASPPATLAEFNLNDRSSGLDFFGVSVVNGYNLPMMVAPLVGNDVGDCMTTSCMVHLNKMCPSELKVMSGGDCIGCRSAFQPFSKYSESFKKACPHANVDATKTFQGVCSSTDYLITFCPSSTS</sequence>
<dbReference type="Proteomes" id="UP000265520">
    <property type="component" value="Unassembled WGS sequence"/>
</dbReference>
<proteinExistence type="inferred from homology"/>
<keyword evidence="2" id="KW-1015">Disulfide bond</keyword>
<keyword evidence="4" id="KW-1185">Reference proteome</keyword>
<feature type="disulfide bond" evidence="2">
    <location>
        <begin position="101"/>
        <end position="116"/>
    </location>
</feature>
<dbReference type="PROSITE" id="PS51367">
    <property type="entry name" value="THAUMATIN_2"/>
    <property type="match status" value="1"/>
</dbReference>
<feature type="disulfide bond" evidence="2">
    <location>
        <begin position="93"/>
        <end position="134"/>
    </location>
</feature>
<dbReference type="PRINTS" id="PR00347">
    <property type="entry name" value="THAUMATIN"/>
</dbReference>
<evidence type="ECO:0000256" key="2">
    <source>
        <dbReference type="PIRSR" id="PIRSR002703-1"/>
    </source>
</evidence>
<feature type="disulfide bond" evidence="2">
    <location>
        <begin position="15"/>
        <end position="25"/>
    </location>
</feature>
<feature type="non-terminal residue" evidence="3">
    <location>
        <position position="164"/>
    </location>
</feature>
<reference evidence="3 4" key="1">
    <citation type="journal article" date="2018" name="Front. Plant Sci.">
        <title>Red Clover (Trifolium pratense) and Zigzag Clover (T. medium) - A Picture of Genomic Similarities and Differences.</title>
        <authorList>
            <person name="Dluhosova J."/>
            <person name="Istvanek J."/>
            <person name="Nedelnik J."/>
            <person name="Repkova J."/>
        </authorList>
    </citation>
    <scope>NUCLEOTIDE SEQUENCE [LARGE SCALE GENOMIC DNA]</scope>
    <source>
        <strain evidence="4">cv. 10/8</strain>
        <tissue evidence="3">Leaf</tissue>
    </source>
</reference>
<dbReference type="SMART" id="SM00205">
    <property type="entry name" value="THN"/>
    <property type="match status" value="1"/>
</dbReference>
<evidence type="ECO:0000256" key="1">
    <source>
        <dbReference type="ARBA" id="ARBA00010607"/>
    </source>
</evidence>
<dbReference type="SUPFAM" id="SSF49870">
    <property type="entry name" value="Osmotin, thaumatin-like protein"/>
    <property type="match status" value="1"/>
</dbReference>
<feature type="disulfide bond" evidence="2">
    <location>
        <begin position="88"/>
        <end position="149"/>
    </location>
</feature>
<feature type="disulfide bond" evidence="2">
    <location>
        <begin position="30"/>
        <end position="37"/>
    </location>
</feature>
<dbReference type="EMBL" id="LXQA010126301">
    <property type="protein sequence ID" value="MCI21686.1"/>
    <property type="molecule type" value="Genomic_DNA"/>
</dbReference>
<comment type="similarity">
    <text evidence="1">Belongs to the thaumatin family.</text>
</comment>
<evidence type="ECO:0000313" key="4">
    <source>
        <dbReference type="Proteomes" id="UP000265520"/>
    </source>
</evidence>
<protein>
    <submittedName>
        <fullName evidence="3">Thaumatin-like protein 1b</fullName>
    </submittedName>
</protein>
<organism evidence="3 4">
    <name type="scientific">Trifolium medium</name>
    <dbReference type="NCBI Taxonomy" id="97028"/>
    <lineage>
        <taxon>Eukaryota</taxon>
        <taxon>Viridiplantae</taxon>
        <taxon>Streptophyta</taxon>
        <taxon>Embryophyta</taxon>
        <taxon>Tracheophyta</taxon>
        <taxon>Spermatophyta</taxon>
        <taxon>Magnoliopsida</taxon>
        <taxon>eudicotyledons</taxon>
        <taxon>Gunneridae</taxon>
        <taxon>Pentapetalae</taxon>
        <taxon>rosids</taxon>
        <taxon>fabids</taxon>
        <taxon>Fabales</taxon>
        <taxon>Fabaceae</taxon>
        <taxon>Papilionoideae</taxon>
        <taxon>50 kb inversion clade</taxon>
        <taxon>NPAAA clade</taxon>
        <taxon>Hologalegina</taxon>
        <taxon>IRL clade</taxon>
        <taxon>Trifolieae</taxon>
        <taxon>Trifolium</taxon>
    </lineage>
</organism>
<dbReference type="Gene3D" id="2.60.110.10">
    <property type="entry name" value="Thaumatin"/>
    <property type="match status" value="1"/>
</dbReference>
<accession>A0A392QDV1</accession>
<dbReference type="PIRSF" id="PIRSF002703">
    <property type="entry name" value="Thaumatin"/>
    <property type="match status" value="1"/>
</dbReference>
<comment type="caution">
    <text evidence="3">The sequence shown here is derived from an EMBL/GenBank/DDBJ whole genome shotgun (WGS) entry which is preliminary data.</text>
</comment>
<dbReference type="PANTHER" id="PTHR31048">
    <property type="entry name" value="OS03G0233200 PROTEIN"/>
    <property type="match status" value="1"/>
</dbReference>
<dbReference type="AlphaFoldDB" id="A0A392QDV1"/>
<dbReference type="InterPro" id="IPR037176">
    <property type="entry name" value="Osmotin/thaumatin-like_sf"/>
</dbReference>